<keyword evidence="4" id="KW-0963">Cytoplasm</keyword>
<dbReference type="InterPro" id="IPR036873">
    <property type="entry name" value="Rhodanese-like_dom_sf"/>
</dbReference>
<dbReference type="InterPro" id="IPR051889">
    <property type="entry name" value="CEP41"/>
</dbReference>
<feature type="domain" description="Rhodanese" evidence="11">
    <location>
        <begin position="30"/>
        <end position="113"/>
    </location>
</feature>
<keyword evidence="7" id="KW-0969">Cilium</keyword>
<dbReference type="Gene3D" id="3.40.250.10">
    <property type="entry name" value="Rhodanese-like domain"/>
    <property type="match status" value="1"/>
</dbReference>
<keyword evidence="9" id="KW-0966">Cell projection</keyword>
<evidence type="ECO:0000256" key="3">
    <source>
        <dbReference type="ARBA" id="ARBA00022448"/>
    </source>
</evidence>
<keyword evidence="8" id="KW-0206">Cytoskeleton</keyword>
<evidence type="ECO:0000256" key="6">
    <source>
        <dbReference type="ARBA" id="ARBA00022927"/>
    </source>
</evidence>
<dbReference type="PANTHER" id="PTHR44390">
    <property type="entry name" value="CENTROSOMAL PROTEIN OF 41 KDA"/>
    <property type="match status" value="1"/>
</dbReference>
<keyword evidence="6" id="KW-0653">Protein transport</keyword>
<keyword evidence="5" id="KW-0970">Cilium biogenesis/degradation</keyword>
<comment type="similarity">
    <text evidence="10">Belongs to the CEP41 family.</text>
</comment>
<gene>
    <name evidence="12" type="primary">Necator_chrIV.g13535</name>
    <name evidence="12" type="ORF">RB195_000244</name>
</gene>
<name>A0ABR1D9V4_NECAM</name>
<dbReference type="EMBL" id="JAVFWL010000004">
    <property type="protein sequence ID" value="KAK6746881.1"/>
    <property type="molecule type" value="Genomic_DNA"/>
</dbReference>
<organism evidence="12 13">
    <name type="scientific">Necator americanus</name>
    <name type="common">Human hookworm</name>
    <dbReference type="NCBI Taxonomy" id="51031"/>
    <lineage>
        <taxon>Eukaryota</taxon>
        <taxon>Metazoa</taxon>
        <taxon>Ecdysozoa</taxon>
        <taxon>Nematoda</taxon>
        <taxon>Chromadorea</taxon>
        <taxon>Rhabditida</taxon>
        <taxon>Rhabditina</taxon>
        <taxon>Rhabditomorpha</taxon>
        <taxon>Strongyloidea</taxon>
        <taxon>Ancylostomatidae</taxon>
        <taxon>Bunostominae</taxon>
        <taxon>Necator</taxon>
    </lineage>
</organism>
<reference evidence="12 13" key="1">
    <citation type="submission" date="2023-08" db="EMBL/GenBank/DDBJ databases">
        <title>A Necator americanus chromosomal reference genome.</title>
        <authorList>
            <person name="Ilik V."/>
            <person name="Petrzelkova K.J."/>
            <person name="Pardy F."/>
            <person name="Fuh T."/>
            <person name="Niatou-Singa F.S."/>
            <person name="Gouil Q."/>
            <person name="Baker L."/>
            <person name="Ritchie M.E."/>
            <person name="Jex A.R."/>
            <person name="Gazzola D."/>
            <person name="Li H."/>
            <person name="Toshio Fujiwara R."/>
            <person name="Zhan B."/>
            <person name="Aroian R.V."/>
            <person name="Pafco B."/>
            <person name="Schwarz E.M."/>
        </authorList>
    </citation>
    <scope>NUCLEOTIDE SEQUENCE [LARGE SCALE GENOMIC DNA]</scope>
    <source>
        <strain evidence="12 13">Aroian</strain>
        <tissue evidence="12">Whole animal</tissue>
    </source>
</reference>
<dbReference type="CDD" id="cd00158">
    <property type="entry name" value="RHOD"/>
    <property type="match status" value="1"/>
</dbReference>
<dbReference type="Proteomes" id="UP001303046">
    <property type="component" value="Unassembled WGS sequence"/>
</dbReference>
<evidence type="ECO:0000256" key="9">
    <source>
        <dbReference type="ARBA" id="ARBA00023273"/>
    </source>
</evidence>
<dbReference type="PROSITE" id="PS50206">
    <property type="entry name" value="RHODANESE_3"/>
    <property type="match status" value="1"/>
</dbReference>
<comment type="caution">
    <text evidence="12">The sequence shown here is derived from an EMBL/GenBank/DDBJ whole genome shotgun (WGS) entry which is preliminary data.</text>
</comment>
<keyword evidence="3" id="KW-0813">Transport</keyword>
<evidence type="ECO:0000256" key="2">
    <source>
        <dbReference type="ARBA" id="ARBA00004300"/>
    </source>
</evidence>
<evidence type="ECO:0000256" key="4">
    <source>
        <dbReference type="ARBA" id="ARBA00022490"/>
    </source>
</evidence>
<comment type="subcellular location">
    <subcellularLocation>
        <location evidence="1">Cytoplasm</location>
        <location evidence="1">Cytoskeleton</location>
        <location evidence="1">Cilium basal body</location>
    </subcellularLocation>
    <subcellularLocation>
        <location evidence="2">Cytoplasm</location>
        <location evidence="2">Cytoskeleton</location>
        <location evidence="2">Microtubule organizing center</location>
        <location evidence="2">Centrosome</location>
    </subcellularLocation>
</comment>
<sequence>MLLAGENYPSIDIHKLVRFLILRSKGKTTPLKEFIIVDVNDHSEYVKEHIITAEHFNRFLLSRNYFETPLLVDARIEKRTLVIYGESASMVTTALHQRGYAAVYLSGNIPFFTTFYTTGLTTKSGDTFDISALEEALERKRNFDRGGRLWRSTSASRIRSVQSDRNGSAKKIKVPWKY</sequence>
<evidence type="ECO:0000256" key="1">
    <source>
        <dbReference type="ARBA" id="ARBA00004120"/>
    </source>
</evidence>
<dbReference type="SUPFAM" id="SSF52821">
    <property type="entry name" value="Rhodanese/Cell cycle control phosphatase"/>
    <property type="match status" value="1"/>
</dbReference>
<proteinExistence type="inferred from homology"/>
<accession>A0ABR1D9V4</accession>
<protein>
    <recommendedName>
        <fullName evidence="11">Rhodanese domain-containing protein</fullName>
    </recommendedName>
</protein>
<evidence type="ECO:0000256" key="7">
    <source>
        <dbReference type="ARBA" id="ARBA00023069"/>
    </source>
</evidence>
<evidence type="ECO:0000313" key="12">
    <source>
        <dbReference type="EMBL" id="KAK6746881.1"/>
    </source>
</evidence>
<dbReference type="PANTHER" id="PTHR44390:SF1">
    <property type="entry name" value="CENTROSOMAL PROTEIN OF 41 KDA"/>
    <property type="match status" value="1"/>
</dbReference>
<evidence type="ECO:0000256" key="5">
    <source>
        <dbReference type="ARBA" id="ARBA00022794"/>
    </source>
</evidence>
<evidence type="ECO:0000256" key="8">
    <source>
        <dbReference type="ARBA" id="ARBA00023212"/>
    </source>
</evidence>
<evidence type="ECO:0000313" key="13">
    <source>
        <dbReference type="Proteomes" id="UP001303046"/>
    </source>
</evidence>
<evidence type="ECO:0000256" key="10">
    <source>
        <dbReference type="ARBA" id="ARBA00038465"/>
    </source>
</evidence>
<evidence type="ECO:0000259" key="11">
    <source>
        <dbReference type="PROSITE" id="PS50206"/>
    </source>
</evidence>
<dbReference type="InterPro" id="IPR001763">
    <property type="entry name" value="Rhodanese-like_dom"/>
</dbReference>
<keyword evidence="13" id="KW-1185">Reference proteome</keyword>